<dbReference type="InterPro" id="IPR037883">
    <property type="entry name" value="Knr4/Smi1-like_sf"/>
</dbReference>
<evidence type="ECO:0000313" key="2">
    <source>
        <dbReference type="Proteomes" id="UP000240989"/>
    </source>
</evidence>
<name>A0ABX5H9K2_PHOAN</name>
<dbReference type="Proteomes" id="UP000240989">
    <property type="component" value="Unassembled WGS sequence"/>
</dbReference>
<organism evidence="1 2">
    <name type="scientific">Photobacterium angustum</name>
    <dbReference type="NCBI Taxonomy" id="661"/>
    <lineage>
        <taxon>Bacteria</taxon>
        <taxon>Pseudomonadati</taxon>
        <taxon>Pseudomonadota</taxon>
        <taxon>Gammaproteobacteria</taxon>
        <taxon>Vibrionales</taxon>
        <taxon>Vibrionaceae</taxon>
        <taxon>Photobacterium</taxon>
    </lineage>
</organism>
<reference evidence="1 2" key="1">
    <citation type="submission" date="2018-01" db="EMBL/GenBank/DDBJ databases">
        <title>Whole genome sequencing of Histamine producing bacteria.</title>
        <authorList>
            <person name="Butler K."/>
        </authorList>
    </citation>
    <scope>NUCLEOTIDE SEQUENCE [LARGE SCALE GENOMIC DNA]</scope>
    <source>
        <strain evidence="1 2">A6-1</strain>
    </source>
</reference>
<dbReference type="EMBL" id="PYOU01000002">
    <property type="protein sequence ID" value="PSX12388.1"/>
    <property type="molecule type" value="Genomic_DNA"/>
</dbReference>
<comment type="caution">
    <text evidence="1">The sequence shown here is derived from an EMBL/GenBank/DDBJ whole genome shotgun (WGS) entry which is preliminary data.</text>
</comment>
<keyword evidence="2" id="KW-1185">Reference proteome</keyword>
<proteinExistence type="predicted"/>
<protein>
    <submittedName>
        <fullName evidence="1">Uncharacterized protein</fullName>
    </submittedName>
</protein>
<accession>A0ABX5H9K2</accession>
<gene>
    <name evidence="1" type="ORF">C0W27_04155</name>
</gene>
<dbReference type="RefSeq" id="WP_045153362.1">
    <property type="nucleotide sequence ID" value="NZ_JZSW01000012.1"/>
</dbReference>
<sequence length="222" mass="25527">MSQVSETIDYIENLLTSIEKKVDASPEIQEIENIIKTKIPDNVRNLVKLVKLITDEVDIFCGYEIENDQTLLQHYKDAFKKHTVSFFAGNFVDQNFQASEECGIKYYDEHSNSQHYSENDEINDLRLILPLFMASGGYNILLNLGGKQPGELLAVSQDYYFSVLAPSIEDHLSDLIEGLKSGVYQIEDEGYKQVIYPMSWGARNMVRSGEYYMDEDYEMVKK</sequence>
<dbReference type="SUPFAM" id="SSF160631">
    <property type="entry name" value="SMI1/KNR4-like"/>
    <property type="match status" value="1"/>
</dbReference>
<evidence type="ECO:0000313" key="1">
    <source>
        <dbReference type="EMBL" id="PSX12388.1"/>
    </source>
</evidence>